<evidence type="ECO:0000313" key="1">
    <source>
        <dbReference type="EMBL" id="RDI65132.1"/>
    </source>
</evidence>
<dbReference type="EMBL" id="QQBC01000007">
    <property type="protein sequence ID" value="RDI65132.1"/>
    <property type="molecule type" value="Genomic_DNA"/>
</dbReference>
<gene>
    <name evidence="1" type="ORF">DFR76_107510</name>
</gene>
<dbReference type="Gene3D" id="3.40.50.150">
    <property type="entry name" value="Vaccinia Virus protein VP39"/>
    <property type="match status" value="1"/>
</dbReference>
<comment type="caution">
    <text evidence="1">The sequence shown here is derived from an EMBL/GenBank/DDBJ whole genome shotgun (WGS) entry which is preliminary data.</text>
</comment>
<dbReference type="Proteomes" id="UP000254869">
    <property type="component" value="Unassembled WGS sequence"/>
</dbReference>
<evidence type="ECO:0008006" key="3">
    <source>
        <dbReference type="Google" id="ProtNLM"/>
    </source>
</evidence>
<accession>A0A370I312</accession>
<dbReference type="InterPro" id="IPR029063">
    <property type="entry name" value="SAM-dependent_MTases_sf"/>
</dbReference>
<evidence type="ECO:0000313" key="2">
    <source>
        <dbReference type="Proteomes" id="UP000254869"/>
    </source>
</evidence>
<reference evidence="1 2" key="1">
    <citation type="submission" date="2018-07" db="EMBL/GenBank/DDBJ databases">
        <title>Genomic Encyclopedia of Type Strains, Phase IV (KMG-IV): sequencing the most valuable type-strain genomes for metagenomic binning, comparative biology and taxonomic classification.</title>
        <authorList>
            <person name="Goeker M."/>
        </authorList>
    </citation>
    <scope>NUCLEOTIDE SEQUENCE [LARGE SCALE GENOMIC DNA]</scope>
    <source>
        <strain evidence="1 2">DSM 44290</strain>
    </source>
</reference>
<sequence length="57" mass="6026">MTSSFGNTLFEAAYRGEAPEIGEGNRPPWSIGEPQPEITALIEAGKFRGEVLDAGCG</sequence>
<dbReference type="AlphaFoldDB" id="A0A370I312"/>
<protein>
    <recommendedName>
        <fullName evidence="3">Methyltransferase family protein</fullName>
    </recommendedName>
</protein>
<keyword evidence="2" id="KW-1185">Reference proteome</keyword>
<proteinExistence type="predicted"/>
<organism evidence="1 2">
    <name type="scientific">Nocardia pseudobrasiliensis</name>
    <dbReference type="NCBI Taxonomy" id="45979"/>
    <lineage>
        <taxon>Bacteria</taxon>
        <taxon>Bacillati</taxon>
        <taxon>Actinomycetota</taxon>
        <taxon>Actinomycetes</taxon>
        <taxon>Mycobacteriales</taxon>
        <taxon>Nocardiaceae</taxon>
        <taxon>Nocardia</taxon>
    </lineage>
</organism>
<feature type="non-terminal residue" evidence="1">
    <location>
        <position position="57"/>
    </location>
</feature>
<name>A0A370I312_9NOCA</name>